<dbReference type="InterPro" id="IPR036393">
    <property type="entry name" value="AceGlu_kinase-like_sf"/>
</dbReference>
<dbReference type="InterPro" id="IPR003964">
    <property type="entry name" value="Carb_kinase"/>
</dbReference>
<accession>A0A1F5YBJ9</accession>
<dbReference type="GO" id="GO:0005829">
    <property type="term" value="C:cytosol"/>
    <property type="evidence" value="ECO:0007669"/>
    <property type="project" value="TreeGrafter"/>
</dbReference>
<gene>
    <name evidence="6" type="ORF">A2Z06_00980</name>
</gene>
<dbReference type="PANTHER" id="PTHR30409">
    <property type="entry name" value="CARBAMATE KINASE"/>
    <property type="match status" value="1"/>
</dbReference>
<keyword evidence="3" id="KW-0418">Kinase</keyword>
<evidence type="ECO:0000259" key="5">
    <source>
        <dbReference type="Pfam" id="PF00696"/>
    </source>
</evidence>
<dbReference type="GO" id="GO:0019546">
    <property type="term" value="P:L-arginine deiminase pathway"/>
    <property type="evidence" value="ECO:0007669"/>
    <property type="project" value="TreeGrafter"/>
</dbReference>
<comment type="similarity">
    <text evidence="1">Belongs to the carbamate kinase family.</text>
</comment>
<evidence type="ECO:0000256" key="1">
    <source>
        <dbReference type="ARBA" id="ARBA00011066"/>
    </source>
</evidence>
<protein>
    <recommendedName>
        <fullName evidence="5">Aspartate/glutamate/uridylate kinase domain-containing protein</fullName>
    </recommendedName>
</protein>
<proteinExistence type="inferred from homology"/>
<dbReference type="Proteomes" id="UP000179034">
    <property type="component" value="Unassembled WGS sequence"/>
</dbReference>
<organism evidence="6 7">
    <name type="scientific">Candidatus Glassbacteria bacterium RBG_16_58_8</name>
    <dbReference type="NCBI Taxonomy" id="1817866"/>
    <lineage>
        <taxon>Bacteria</taxon>
        <taxon>Candidatus Glassiibacteriota</taxon>
    </lineage>
</organism>
<dbReference type="SUPFAM" id="SSF53633">
    <property type="entry name" value="Carbamate kinase-like"/>
    <property type="match status" value="1"/>
</dbReference>
<reference evidence="6 7" key="1">
    <citation type="journal article" date="2016" name="Nat. Commun.">
        <title>Thousands of microbial genomes shed light on interconnected biogeochemical processes in an aquifer system.</title>
        <authorList>
            <person name="Anantharaman K."/>
            <person name="Brown C.T."/>
            <person name="Hug L.A."/>
            <person name="Sharon I."/>
            <person name="Castelle C.J."/>
            <person name="Probst A.J."/>
            <person name="Thomas B.C."/>
            <person name="Singh A."/>
            <person name="Wilkins M.J."/>
            <person name="Karaoz U."/>
            <person name="Brodie E.L."/>
            <person name="Williams K.H."/>
            <person name="Hubbard S.S."/>
            <person name="Banfield J.F."/>
        </authorList>
    </citation>
    <scope>NUCLEOTIDE SEQUENCE [LARGE SCALE GENOMIC DNA]</scope>
</reference>
<keyword evidence="2" id="KW-0808">Transferase</keyword>
<dbReference type="GO" id="GO:0008804">
    <property type="term" value="F:carbamate kinase activity"/>
    <property type="evidence" value="ECO:0007669"/>
    <property type="project" value="InterPro"/>
</dbReference>
<dbReference type="PRINTS" id="PR01469">
    <property type="entry name" value="CARBMTKINASE"/>
</dbReference>
<feature type="domain" description="Aspartate/glutamate/uridylate kinase" evidence="5">
    <location>
        <begin position="13"/>
        <end position="101"/>
    </location>
</feature>
<feature type="region of interest" description="Disordered" evidence="4">
    <location>
        <begin position="122"/>
        <end position="141"/>
    </location>
</feature>
<dbReference type="EMBL" id="MFIW01000078">
    <property type="protein sequence ID" value="OGF97585.1"/>
    <property type="molecule type" value="Genomic_DNA"/>
</dbReference>
<dbReference type="InterPro" id="IPR001048">
    <property type="entry name" value="Asp/Glu/Uridylate_kinase"/>
</dbReference>
<dbReference type="Pfam" id="PF00696">
    <property type="entry name" value="AA_kinase"/>
    <property type="match status" value="1"/>
</dbReference>
<dbReference type="PANTHER" id="PTHR30409:SF1">
    <property type="entry name" value="CARBAMATE KINASE-RELATED"/>
    <property type="match status" value="1"/>
</dbReference>
<evidence type="ECO:0000256" key="4">
    <source>
        <dbReference type="SAM" id="MobiDB-lite"/>
    </source>
</evidence>
<evidence type="ECO:0000313" key="6">
    <source>
        <dbReference type="EMBL" id="OGF97585.1"/>
    </source>
</evidence>
<comment type="caution">
    <text evidence="6">The sequence shown here is derived from an EMBL/GenBank/DDBJ whole genome shotgun (WGS) entry which is preliminary data.</text>
</comment>
<evidence type="ECO:0000256" key="2">
    <source>
        <dbReference type="ARBA" id="ARBA00022679"/>
    </source>
</evidence>
<evidence type="ECO:0000313" key="7">
    <source>
        <dbReference type="Proteomes" id="UP000179034"/>
    </source>
</evidence>
<dbReference type="AlphaFoldDB" id="A0A1F5YBJ9"/>
<evidence type="ECO:0000256" key="3">
    <source>
        <dbReference type="ARBA" id="ARBA00022777"/>
    </source>
</evidence>
<dbReference type="Gene3D" id="3.40.1160.10">
    <property type="entry name" value="Acetylglutamate kinase-like"/>
    <property type="match status" value="1"/>
</dbReference>
<sequence>MPVYVEADGTYEGVDGVVDKDRASAVLGAEIGASLLVILTEVSRVALNFGKPGQVALDKITAAEAASYLKEGHFPAGNMGPKIEAAIDFLGHGGDRVVIASIEEAFEAVEGRAGTQIVPGRPRIAHGIGSSVSRERTGREE</sequence>
<name>A0A1F5YBJ9_9BACT</name>